<evidence type="ECO:0000313" key="7">
    <source>
        <dbReference type="WBParaSite" id="BXY_0212200.1"/>
    </source>
</evidence>
<sequence>MLKKASKVLSASKRPQVFGMVHFPALPGTPLNKLSIAQISNVVRKEVRQYAEAGVDGIIFENMHDLPYVRSNLIGPEIVASATRLCVDGVNELGEDRSKFLLGVQILAQGNKEGLAVAQSAGLDFIRAECFIFSHVADEGWMDGCAGELLRYRRNIGAEDIAIFTDLKKKHSSHAVTADITLADSAKAGEFFQADGFIVTGHATGEAAVPSDLEEVQRVSKLPVLIGSGVTLENWRSYSHADGFIIGSHFKVNGDWRNEVSVPTVKKFMNSVKNNGQSARNTRNSGSSEYLEY</sequence>
<evidence type="ECO:0000313" key="4">
    <source>
        <dbReference type="EMBL" id="CAG9087654.1"/>
    </source>
</evidence>
<feature type="region of interest" description="Disordered" evidence="2">
    <location>
        <begin position="274"/>
        <end position="293"/>
    </location>
</feature>
<reference evidence="7" key="1">
    <citation type="submission" date="2016-11" db="UniProtKB">
        <authorList>
            <consortium name="WormBaseParasite"/>
        </authorList>
    </citation>
    <scope>IDENTIFICATION</scope>
</reference>
<dbReference type="AlphaFoldDB" id="A0A1I7RN36"/>
<dbReference type="InterPro" id="IPR011060">
    <property type="entry name" value="RibuloseP-bd_barrel"/>
</dbReference>
<accession>A0A1I7RN36</accession>
<evidence type="ECO:0000256" key="1">
    <source>
        <dbReference type="ARBA" id="ARBA00006007"/>
    </source>
</evidence>
<organism evidence="5 7">
    <name type="scientific">Bursaphelenchus xylophilus</name>
    <name type="common">Pinewood nematode worm</name>
    <name type="synonym">Aphelenchoides xylophilus</name>
    <dbReference type="NCBI Taxonomy" id="6326"/>
    <lineage>
        <taxon>Eukaryota</taxon>
        <taxon>Metazoa</taxon>
        <taxon>Ecdysozoa</taxon>
        <taxon>Nematoda</taxon>
        <taxon>Chromadorea</taxon>
        <taxon>Rhabditida</taxon>
        <taxon>Tylenchina</taxon>
        <taxon>Tylenchomorpha</taxon>
        <taxon>Aphelenchoidea</taxon>
        <taxon>Aphelenchoididae</taxon>
        <taxon>Bursaphelenchus</taxon>
    </lineage>
</organism>
<evidence type="ECO:0000313" key="6">
    <source>
        <dbReference type="Proteomes" id="UP000659654"/>
    </source>
</evidence>
<dbReference type="OrthoDB" id="10045006at2759"/>
<dbReference type="EMBL" id="CAJFDI010000001">
    <property type="protein sequence ID" value="CAD5211105.1"/>
    <property type="molecule type" value="Genomic_DNA"/>
</dbReference>
<proteinExistence type="inferred from homology"/>
<evidence type="ECO:0000256" key="2">
    <source>
        <dbReference type="SAM" id="MobiDB-lite"/>
    </source>
</evidence>
<keyword evidence="6" id="KW-1185">Reference proteome</keyword>
<dbReference type="NCBIfam" id="TIGR00259">
    <property type="entry name" value="thylakoid_BtpA"/>
    <property type="match status" value="1"/>
</dbReference>
<reference evidence="4" key="2">
    <citation type="submission" date="2020-08" db="EMBL/GenBank/DDBJ databases">
        <authorList>
            <person name="Kikuchi T."/>
        </authorList>
    </citation>
    <scope>NUCLEOTIDE SEQUENCE</scope>
    <source>
        <strain evidence="3">Ka4C1</strain>
    </source>
</reference>
<gene>
    <name evidence="3" type="ORF">BXYJ_LOCUS2262</name>
</gene>
<dbReference type="Proteomes" id="UP000095284">
    <property type="component" value="Unplaced"/>
</dbReference>
<dbReference type="SUPFAM" id="SSF51366">
    <property type="entry name" value="Ribulose-phoshate binding barrel"/>
    <property type="match status" value="1"/>
</dbReference>
<dbReference type="WBParaSite" id="BXY_0212200.1">
    <property type="protein sequence ID" value="BXY_0212200.1"/>
    <property type="gene ID" value="BXY_0212200"/>
</dbReference>
<evidence type="ECO:0000313" key="5">
    <source>
        <dbReference type="Proteomes" id="UP000095284"/>
    </source>
</evidence>
<dbReference type="Pfam" id="PF03437">
    <property type="entry name" value="BtpA"/>
    <property type="match status" value="1"/>
</dbReference>
<dbReference type="Proteomes" id="UP000582659">
    <property type="component" value="Unassembled WGS sequence"/>
</dbReference>
<evidence type="ECO:0000313" key="3">
    <source>
        <dbReference type="EMBL" id="CAD5211105.1"/>
    </source>
</evidence>
<dbReference type="PIRSF" id="PIRSF005956">
    <property type="entry name" value="BtpA"/>
    <property type="match status" value="1"/>
</dbReference>
<protein>
    <submittedName>
        <fullName evidence="3">(pine wood nematode) hypothetical protein</fullName>
    </submittedName>
</protein>
<dbReference type="eggNOG" id="ENOG502QUBS">
    <property type="taxonomic scope" value="Eukaryota"/>
</dbReference>
<dbReference type="EMBL" id="CAJFCV020000001">
    <property type="protein sequence ID" value="CAG9087654.1"/>
    <property type="molecule type" value="Genomic_DNA"/>
</dbReference>
<dbReference type="PANTHER" id="PTHR21381:SF3">
    <property type="entry name" value="SGC REGION PROTEIN SGCQ-RELATED"/>
    <property type="match status" value="1"/>
</dbReference>
<dbReference type="Proteomes" id="UP000659654">
    <property type="component" value="Unassembled WGS sequence"/>
</dbReference>
<name>A0A1I7RN36_BURXY</name>
<comment type="similarity">
    <text evidence="1">Belongs to the BtpA family.</text>
</comment>
<dbReference type="InterPro" id="IPR005137">
    <property type="entry name" value="BtpA"/>
</dbReference>
<dbReference type="PANTHER" id="PTHR21381">
    <property type="entry name" value="ZGC:162297"/>
    <property type="match status" value="1"/>
</dbReference>